<dbReference type="PANTHER" id="PTHR47951:SF5">
    <property type="entry name" value="OS01G0700500 PROTEIN"/>
    <property type="match status" value="1"/>
</dbReference>
<gene>
    <name evidence="1" type="ORF">EJB05_55735</name>
</gene>
<evidence type="ECO:0000313" key="2">
    <source>
        <dbReference type="Proteomes" id="UP000324897"/>
    </source>
</evidence>
<keyword evidence="2" id="KW-1185">Reference proteome</keyword>
<dbReference type="Proteomes" id="UP000324897">
    <property type="component" value="Unassembled WGS sequence"/>
</dbReference>
<dbReference type="EMBL" id="RWGY01000786">
    <property type="protein sequence ID" value="TVT98922.1"/>
    <property type="molecule type" value="Genomic_DNA"/>
</dbReference>
<proteinExistence type="predicted"/>
<dbReference type="AlphaFoldDB" id="A0A5J9SIM5"/>
<comment type="caution">
    <text evidence="1">The sequence shown here is derived from an EMBL/GenBank/DDBJ whole genome shotgun (WGS) entry which is preliminary data.</text>
</comment>
<reference evidence="1 2" key="1">
    <citation type="journal article" date="2019" name="Sci. Rep.">
        <title>A high-quality genome of Eragrostis curvula grass provides insights into Poaceae evolution and supports new strategies to enhance forage quality.</title>
        <authorList>
            <person name="Carballo J."/>
            <person name="Santos B.A.C.M."/>
            <person name="Zappacosta D."/>
            <person name="Garbus I."/>
            <person name="Selva J.P."/>
            <person name="Gallo C.A."/>
            <person name="Diaz A."/>
            <person name="Albertini E."/>
            <person name="Caccamo M."/>
            <person name="Echenique V."/>
        </authorList>
    </citation>
    <scope>NUCLEOTIDE SEQUENCE [LARGE SCALE GENOMIC DNA]</scope>
    <source>
        <strain evidence="2">cv. Victoria</strain>
        <tissue evidence="1">Leaf</tissue>
    </source>
</reference>
<evidence type="ECO:0000313" key="1">
    <source>
        <dbReference type="EMBL" id="TVT98922.1"/>
    </source>
</evidence>
<dbReference type="Gramene" id="TVT98922">
    <property type="protein sequence ID" value="TVT98922"/>
    <property type="gene ID" value="EJB05_55735"/>
</dbReference>
<dbReference type="OrthoDB" id="2789670at2759"/>
<accession>A0A5J9SIM5</accession>
<name>A0A5J9SIM5_9POAL</name>
<dbReference type="PANTHER" id="PTHR47951">
    <property type="entry name" value="OS08G0547900 PROTEIN"/>
    <property type="match status" value="1"/>
</dbReference>
<protein>
    <submittedName>
        <fullName evidence="1">Uncharacterized protein</fullName>
    </submittedName>
</protein>
<sequence length="103" mass="11571">MEGLRVRFDELFARIIQQREQDGGRTAVDLLEIMLKMERQGGDGKTPFNMGDVKNLLLGVQLDLSEKFGLVMKKSTPLVAIPTPRLSNPELYYSLSEGTTRSN</sequence>
<organism evidence="1 2">
    <name type="scientific">Eragrostis curvula</name>
    <name type="common">weeping love grass</name>
    <dbReference type="NCBI Taxonomy" id="38414"/>
    <lineage>
        <taxon>Eukaryota</taxon>
        <taxon>Viridiplantae</taxon>
        <taxon>Streptophyta</taxon>
        <taxon>Embryophyta</taxon>
        <taxon>Tracheophyta</taxon>
        <taxon>Spermatophyta</taxon>
        <taxon>Magnoliopsida</taxon>
        <taxon>Liliopsida</taxon>
        <taxon>Poales</taxon>
        <taxon>Poaceae</taxon>
        <taxon>PACMAD clade</taxon>
        <taxon>Chloridoideae</taxon>
        <taxon>Eragrostideae</taxon>
        <taxon>Eragrostidinae</taxon>
        <taxon>Eragrostis</taxon>
    </lineage>
</organism>
<feature type="non-terminal residue" evidence="1">
    <location>
        <position position="1"/>
    </location>
</feature>